<dbReference type="InterPro" id="IPR003692">
    <property type="entry name" value="Hydantoinase_B"/>
</dbReference>
<evidence type="ECO:0000259" key="1">
    <source>
        <dbReference type="Pfam" id="PF02538"/>
    </source>
</evidence>
<name>A0A1N6HZN5_9BURK</name>
<dbReference type="PANTHER" id="PTHR11365:SF23">
    <property type="entry name" value="HYPOTHETICAL 5-OXOPROLINASE (EUROFUNG)-RELATED"/>
    <property type="match status" value="1"/>
</dbReference>
<dbReference type="Proteomes" id="UP000184693">
    <property type="component" value="Unassembled WGS sequence"/>
</dbReference>
<dbReference type="GO" id="GO:0017168">
    <property type="term" value="F:5-oxoprolinase (ATP-hydrolyzing) activity"/>
    <property type="evidence" value="ECO:0007669"/>
    <property type="project" value="TreeGrafter"/>
</dbReference>
<dbReference type="GO" id="GO:0005829">
    <property type="term" value="C:cytosol"/>
    <property type="evidence" value="ECO:0007669"/>
    <property type="project" value="TreeGrafter"/>
</dbReference>
<evidence type="ECO:0000313" key="2">
    <source>
        <dbReference type="EMBL" id="SIO25119.1"/>
    </source>
</evidence>
<dbReference type="RefSeq" id="WP_074265613.1">
    <property type="nucleotide sequence ID" value="NZ_FSRM01000001.1"/>
</dbReference>
<dbReference type="InterPro" id="IPR045079">
    <property type="entry name" value="Oxoprolinase-like"/>
</dbReference>
<dbReference type="PANTHER" id="PTHR11365">
    <property type="entry name" value="5-OXOPROLINASE RELATED"/>
    <property type="match status" value="1"/>
</dbReference>
<gene>
    <name evidence="2" type="ORF">SAMN05444168_3795</name>
</gene>
<dbReference type="Pfam" id="PF02538">
    <property type="entry name" value="Hydantoinase_B"/>
    <property type="match status" value="1"/>
</dbReference>
<evidence type="ECO:0000313" key="3">
    <source>
        <dbReference type="Proteomes" id="UP000184693"/>
    </source>
</evidence>
<reference evidence="2 3" key="1">
    <citation type="submission" date="2016-11" db="EMBL/GenBank/DDBJ databases">
        <authorList>
            <person name="Jaros S."/>
            <person name="Januszkiewicz K."/>
            <person name="Wedrychowicz H."/>
        </authorList>
    </citation>
    <scope>NUCLEOTIDE SEQUENCE [LARGE SCALE GENOMIC DNA]</scope>
    <source>
        <strain evidence="2 3">GAS86</strain>
    </source>
</reference>
<proteinExistence type="predicted"/>
<dbReference type="OrthoDB" id="8612863at2"/>
<accession>A0A1N6HZN5</accession>
<dbReference type="EMBL" id="FSRM01000001">
    <property type="protein sequence ID" value="SIO25119.1"/>
    <property type="molecule type" value="Genomic_DNA"/>
</dbReference>
<protein>
    <submittedName>
        <fullName evidence="2">N-methylhydantoinase B</fullName>
    </submittedName>
</protein>
<dbReference type="AlphaFoldDB" id="A0A1N6HZN5"/>
<feature type="domain" description="Hydantoinase B/oxoprolinase" evidence="1">
    <location>
        <begin position="8"/>
        <end position="559"/>
    </location>
</feature>
<dbReference type="GO" id="GO:0006749">
    <property type="term" value="P:glutathione metabolic process"/>
    <property type="evidence" value="ECO:0007669"/>
    <property type="project" value="TreeGrafter"/>
</dbReference>
<organism evidence="2 3">
    <name type="scientific">Paraburkholderia phenazinium</name>
    <dbReference type="NCBI Taxonomy" id="60549"/>
    <lineage>
        <taxon>Bacteria</taxon>
        <taxon>Pseudomonadati</taxon>
        <taxon>Pseudomonadota</taxon>
        <taxon>Betaproteobacteria</taxon>
        <taxon>Burkholderiales</taxon>
        <taxon>Burkholderiaceae</taxon>
        <taxon>Paraburkholderia</taxon>
    </lineage>
</organism>
<sequence>MQTSKTIDMVTFEVLRHRLWEINDEMGLIAGRISGSPAVYESGDFNTAILTAEGKGLFTGVYVIRQAAALDIVVQSVLHDFEGNINEGDVFMTNDPWSGALHAMDYAVVCPVFWRETLVAWTGIVMHEMDVGGPRPGSWSVGATTAYEECPLMPPVKIIEAGVFRKDIESIFLRNTRTPEVNALNLRAKISAQTTTRDRLREIIREYGLDVFLGVQDQILGYVRQRIRKRLANMPDGEWFATALLDHDGVQNCLYKMKLTMTKLGDRLTFDFTGTAKQAPGSINCAYSGLVGGVTQVLLPLLCFDLPWAHGALVECIEIISEEGTLNNCLFPAATSMATLNASQSTGNLVWETMARMYGCSEDLRDEVIGLGYGGANMAVLAGTKLNGRPFVNMFTDSVGGGGARPFGDGVNSCGNLIAPSYGIPNVERIEGLLPVLYVYRKERKDTAGAGIHRGGVSLEYMIAPHGVGSDINAVFFATGYSHSETKGVAGGLPGSIQRNFVLRNTDLAEKFKAGRLPGGLDELASEKIEVPEAKDVADLGVSDAWINFCSGGGGYGDPLMRQPDQVLRDVRLGFCSAGEAEVLYGVSVVEGLGARIDETATTLLRRKTREDRMTSGVRLGNDWDGDEPFSGAQMFRVGETLAVRASRFGPLLGCTNCDRAFGPANEDPRQRALMLESPLSSLSESNRYLKDSEIVLRRYCCPGCGTIFSTDVQQSDDDPRAPEMRLRLDALIV</sequence>